<dbReference type="PANTHER" id="PTHR13383">
    <property type="entry name" value="RIBONUCLEASE H2 SUBUNIT B"/>
    <property type="match status" value="1"/>
</dbReference>
<dbReference type="InterPro" id="IPR041195">
    <property type="entry name" value="Rnh202_N"/>
</dbReference>
<organism evidence="9 10">
    <name type="scientific">Viridothelium virens</name>
    <name type="common">Speckled blister lichen</name>
    <name type="synonym">Trypethelium virens</name>
    <dbReference type="NCBI Taxonomy" id="1048519"/>
    <lineage>
        <taxon>Eukaryota</taxon>
        <taxon>Fungi</taxon>
        <taxon>Dikarya</taxon>
        <taxon>Ascomycota</taxon>
        <taxon>Pezizomycotina</taxon>
        <taxon>Dothideomycetes</taxon>
        <taxon>Dothideomycetes incertae sedis</taxon>
        <taxon>Trypetheliales</taxon>
        <taxon>Trypetheliaceae</taxon>
        <taxon>Viridothelium</taxon>
    </lineage>
</organism>
<dbReference type="Pfam" id="PF09468">
    <property type="entry name" value="RNase_H2-Ydr279"/>
    <property type="match status" value="1"/>
</dbReference>
<feature type="compositionally biased region" description="Polar residues" evidence="6">
    <location>
        <begin position="279"/>
        <end position="292"/>
    </location>
</feature>
<evidence type="ECO:0000256" key="5">
    <source>
        <dbReference type="ARBA" id="ARBA00033464"/>
    </source>
</evidence>
<gene>
    <name evidence="9" type="ORF">EV356DRAFT_524283</name>
</gene>
<comment type="subcellular location">
    <subcellularLocation>
        <location evidence="1">Nucleus</location>
    </subcellularLocation>
</comment>
<dbReference type="CDD" id="cd09270">
    <property type="entry name" value="RNase_H2-B"/>
    <property type="match status" value="1"/>
</dbReference>
<name>A0A6A6H793_VIRVR</name>
<comment type="function">
    <text evidence="4">Non catalytic subunit of RNase H2, an endonuclease that specifically degrades the RNA of RNA:DNA hybrids. Participates in DNA replication, possibly by mediating the removal of lagging-strand Okazaki fragment RNA primers during DNA replication. Mediates the excision of single ribonucleotides from DNA:RNA duplexes.</text>
</comment>
<dbReference type="Proteomes" id="UP000800092">
    <property type="component" value="Unassembled WGS sequence"/>
</dbReference>
<feature type="domain" description="Rnh202 triple barrel" evidence="8">
    <location>
        <begin position="62"/>
        <end position="158"/>
    </location>
</feature>
<keyword evidence="3" id="KW-0539">Nucleus</keyword>
<dbReference type="OrthoDB" id="29098at2759"/>
<evidence type="ECO:0000259" key="7">
    <source>
        <dbReference type="Pfam" id="PF09468"/>
    </source>
</evidence>
<dbReference type="InterPro" id="IPR019024">
    <property type="entry name" value="RNase_H2_suB_wHTH"/>
</dbReference>
<dbReference type="AlphaFoldDB" id="A0A6A6H793"/>
<feature type="region of interest" description="Disordered" evidence="6">
    <location>
        <begin position="380"/>
        <end position="413"/>
    </location>
</feature>
<dbReference type="Gene3D" id="1.10.20.120">
    <property type="match status" value="1"/>
</dbReference>
<dbReference type="GO" id="GO:0032299">
    <property type="term" value="C:ribonuclease H2 complex"/>
    <property type="evidence" value="ECO:0007669"/>
    <property type="project" value="InterPro"/>
</dbReference>
<reference evidence="9" key="1">
    <citation type="journal article" date="2020" name="Stud. Mycol.">
        <title>101 Dothideomycetes genomes: a test case for predicting lifestyles and emergence of pathogens.</title>
        <authorList>
            <person name="Haridas S."/>
            <person name="Albert R."/>
            <person name="Binder M."/>
            <person name="Bloem J."/>
            <person name="Labutti K."/>
            <person name="Salamov A."/>
            <person name="Andreopoulos B."/>
            <person name="Baker S."/>
            <person name="Barry K."/>
            <person name="Bills G."/>
            <person name="Bluhm B."/>
            <person name="Cannon C."/>
            <person name="Castanera R."/>
            <person name="Culley D."/>
            <person name="Daum C."/>
            <person name="Ezra D."/>
            <person name="Gonzalez J."/>
            <person name="Henrissat B."/>
            <person name="Kuo A."/>
            <person name="Liang C."/>
            <person name="Lipzen A."/>
            <person name="Lutzoni F."/>
            <person name="Magnuson J."/>
            <person name="Mondo S."/>
            <person name="Nolan M."/>
            <person name="Ohm R."/>
            <person name="Pangilinan J."/>
            <person name="Park H.-J."/>
            <person name="Ramirez L."/>
            <person name="Alfaro M."/>
            <person name="Sun H."/>
            <person name="Tritt A."/>
            <person name="Yoshinaga Y."/>
            <person name="Zwiers L.-H."/>
            <person name="Turgeon B."/>
            <person name="Goodwin S."/>
            <person name="Spatafora J."/>
            <person name="Crous P."/>
            <person name="Grigoriev I."/>
        </authorList>
    </citation>
    <scope>NUCLEOTIDE SEQUENCE</scope>
    <source>
        <strain evidence="9">Tuck. ex Michener</strain>
    </source>
</reference>
<evidence type="ECO:0000256" key="6">
    <source>
        <dbReference type="SAM" id="MobiDB-lite"/>
    </source>
</evidence>
<feature type="region of interest" description="Disordered" evidence="6">
    <location>
        <begin position="272"/>
        <end position="293"/>
    </location>
</feature>
<dbReference type="Pfam" id="PF17745">
    <property type="entry name" value="Ydr279_N"/>
    <property type="match status" value="1"/>
</dbReference>
<sequence length="443" mass="49550">MPQRLGLTRQWKTISCDMRSRIVIITVTMKTRSKLPSKEAQEAPISGPVLNPSDQNPGKLVILPKGLSQEARLVTLHDPANKKPARYILCPENGIYEFTKISATSNCPRSWLIVHDQVEAESTKDALPCTPTQSGGRSSDANDYIAAADDMLVATPYDALLFLLPALHEKSKSPEHKLYLALDDLVDETGSNSKLLRTSLQSTVIRNSLEERLCAVCDVVDAGEERMFRLSPKKLAQDLIKRAENMSKDGLPRSMENRFVTEALESPIMNQNRHDSKAETSLSNDQIEVPQTTEEHNNKLPKAVMTNDELTRVLRLRVALSFMLKSYFPAALRDDVELLLASNEQLNLTKLEEHLNHLASVRSEALALRSISDNINRKRLMNDDDDDEAADARAEKKRKQEEKDRLKKTESHGIKQLKKVDISGMKKLSSFFSKAAPKKAASG</sequence>
<dbReference type="GO" id="GO:0005654">
    <property type="term" value="C:nucleoplasm"/>
    <property type="evidence" value="ECO:0007669"/>
    <property type="project" value="TreeGrafter"/>
</dbReference>
<feature type="domain" description="Ribonuclease H2 subunit B wHTH" evidence="7">
    <location>
        <begin position="162"/>
        <end position="336"/>
    </location>
</feature>
<dbReference type="GO" id="GO:0006401">
    <property type="term" value="P:RNA catabolic process"/>
    <property type="evidence" value="ECO:0007669"/>
    <property type="project" value="TreeGrafter"/>
</dbReference>
<feature type="compositionally biased region" description="Basic and acidic residues" evidence="6">
    <location>
        <begin position="390"/>
        <end position="413"/>
    </location>
</feature>
<keyword evidence="10" id="KW-1185">Reference proteome</keyword>
<evidence type="ECO:0000256" key="4">
    <source>
        <dbReference type="ARBA" id="ARBA00024778"/>
    </source>
</evidence>
<dbReference type="InterPro" id="IPR040456">
    <property type="entry name" value="RNase_H2_suB"/>
</dbReference>
<protein>
    <recommendedName>
        <fullName evidence="2">Ribonuclease H2 subunit B</fullName>
    </recommendedName>
    <alternativeName>
        <fullName evidence="5">Ribonuclease HI subunit B</fullName>
    </alternativeName>
</protein>
<evidence type="ECO:0000256" key="3">
    <source>
        <dbReference type="ARBA" id="ARBA00023242"/>
    </source>
</evidence>
<evidence type="ECO:0000313" key="10">
    <source>
        <dbReference type="Proteomes" id="UP000800092"/>
    </source>
</evidence>
<dbReference type="EMBL" id="ML991803">
    <property type="protein sequence ID" value="KAF2233895.1"/>
    <property type="molecule type" value="Genomic_DNA"/>
</dbReference>
<evidence type="ECO:0000259" key="8">
    <source>
        <dbReference type="Pfam" id="PF17745"/>
    </source>
</evidence>
<accession>A0A6A6H793</accession>
<evidence type="ECO:0000256" key="1">
    <source>
        <dbReference type="ARBA" id="ARBA00004123"/>
    </source>
</evidence>
<evidence type="ECO:0000256" key="2">
    <source>
        <dbReference type="ARBA" id="ARBA00019062"/>
    </source>
</evidence>
<dbReference type="PANTHER" id="PTHR13383:SF11">
    <property type="entry name" value="RIBONUCLEASE H2 SUBUNIT B"/>
    <property type="match status" value="1"/>
</dbReference>
<proteinExistence type="predicted"/>
<evidence type="ECO:0000313" key="9">
    <source>
        <dbReference type="EMBL" id="KAF2233895.1"/>
    </source>
</evidence>